<evidence type="ECO:0000313" key="1">
    <source>
        <dbReference type="EMBL" id="BAT04653.1"/>
    </source>
</evidence>
<protein>
    <submittedName>
        <fullName evidence="1">Os08g0271150 protein</fullName>
    </submittedName>
</protein>
<dbReference type="AlphaFoldDB" id="A0A0P0XDP4"/>
<sequence>MGWGAWGLVEANVRRWAAWAPPGICSGNQRRHGPWDRKARLTARNWYPPKHERRPPPCPLFISKIDPHTVDGRCGCRRRTRGYGETIRQRRLGVGDGLSPWMSAACGEAASSIEAIVKKRSRQSR</sequence>
<dbReference type="Proteomes" id="UP000059680">
    <property type="component" value="Chromosome 8"/>
</dbReference>
<reference evidence="2" key="1">
    <citation type="journal article" date="2005" name="Nature">
        <title>The map-based sequence of the rice genome.</title>
        <authorList>
            <consortium name="International rice genome sequencing project (IRGSP)"/>
            <person name="Matsumoto T."/>
            <person name="Wu J."/>
            <person name="Kanamori H."/>
            <person name="Katayose Y."/>
            <person name="Fujisawa M."/>
            <person name="Namiki N."/>
            <person name="Mizuno H."/>
            <person name="Yamamoto K."/>
            <person name="Antonio B.A."/>
            <person name="Baba T."/>
            <person name="Sakata K."/>
            <person name="Nagamura Y."/>
            <person name="Aoki H."/>
            <person name="Arikawa K."/>
            <person name="Arita K."/>
            <person name="Bito T."/>
            <person name="Chiden Y."/>
            <person name="Fujitsuka N."/>
            <person name="Fukunaka R."/>
            <person name="Hamada M."/>
            <person name="Harada C."/>
            <person name="Hayashi A."/>
            <person name="Hijishita S."/>
            <person name="Honda M."/>
            <person name="Hosokawa S."/>
            <person name="Ichikawa Y."/>
            <person name="Idonuma A."/>
            <person name="Iijima M."/>
            <person name="Ikeda M."/>
            <person name="Ikeno M."/>
            <person name="Ito K."/>
            <person name="Ito S."/>
            <person name="Ito T."/>
            <person name="Ito Y."/>
            <person name="Ito Y."/>
            <person name="Iwabuchi A."/>
            <person name="Kamiya K."/>
            <person name="Karasawa W."/>
            <person name="Kurita K."/>
            <person name="Katagiri S."/>
            <person name="Kikuta A."/>
            <person name="Kobayashi H."/>
            <person name="Kobayashi N."/>
            <person name="Machita K."/>
            <person name="Maehara T."/>
            <person name="Masukawa M."/>
            <person name="Mizubayashi T."/>
            <person name="Mukai Y."/>
            <person name="Nagasaki H."/>
            <person name="Nagata Y."/>
            <person name="Naito S."/>
            <person name="Nakashima M."/>
            <person name="Nakama Y."/>
            <person name="Nakamichi Y."/>
            <person name="Nakamura M."/>
            <person name="Meguro A."/>
            <person name="Negishi M."/>
            <person name="Ohta I."/>
            <person name="Ohta T."/>
            <person name="Okamoto M."/>
            <person name="Ono N."/>
            <person name="Saji S."/>
            <person name="Sakaguchi M."/>
            <person name="Sakai K."/>
            <person name="Shibata M."/>
            <person name="Shimokawa T."/>
            <person name="Song J."/>
            <person name="Takazaki Y."/>
            <person name="Terasawa K."/>
            <person name="Tsugane M."/>
            <person name="Tsuji K."/>
            <person name="Ueda S."/>
            <person name="Waki K."/>
            <person name="Yamagata H."/>
            <person name="Yamamoto M."/>
            <person name="Yamamoto S."/>
            <person name="Yamane H."/>
            <person name="Yoshiki S."/>
            <person name="Yoshihara R."/>
            <person name="Yukawa K."/>
            <person name="Zhong H."/>
            <person name="Yano M."/>
            <person name="Yuan Q."/>
            <person name="Ouyang S."/>
            <person name="Liu J."/>
            <person name="Jones K.M."/>
            <person name="Gansberger K."/>
            <person name="Moffat K."/>
            <person name="Hill J."/>
            <person name="Bera J."/>
            <person name="Fadrosh D."/>
            <person name="Jin S."/>
            <person name="Johri S."/>
            <person name="Kim M."/>
            <person name="Overton L."/>
            <person name="Reardon M."/>
            <person name="Tsitrin T."/>
            <person name="Vuong H."/>
            <person name="Weaver B."/>
            <person name="Ciecko A."/>
            <person name="Tallon L."/>
            <person name="Jackson J."/>
            <person name="Pai G."/>
            <person name="Aken S.V."/>
            <person name="Utterback T."/>
            <person name="Reidmuller S."/>
            <person name="Feldblyum T."/>
            <person name="Hsiao J."/>
            <person name="Zismann V."/>
            <person name="Iobst S."/>
            <person name="de Vazeille A.R."/>
            <person name="Buell C.R."/>
            <person name="Ying K."/>
            <person name="Li Y."/>
            <person name="Lu T."/>
            <person name="Huang Y."/>
            <person name="Zhao Q."/>
            <person name="Feng Q."/>
            <person name="Zhang L."/>
            <person name="Zhu J."/>
            <person name="Weng Q."/>
            <person name="Mu J."/>
            <person name="Lu Y."/>
            <person name="Fan D."/>
            <person name="Liu Y."/>
            <person name="Guan J."/>
            <person name="Zhang Y."/>
            <person name="Yu S."/>
            <person name="Liu X."/>
            <person name="Zhang Y."/>
            <person name="Hong G."/>
            <person name="Han B."/>
            <person name="Choisne N."/>
            <person name="Demange N."/>
            <person name="Orjeda G."/>
            <person name="Samain S."/>
            <person name="Cattolico L."/>
            <person name="Pelletier E."/>
            <person name="Couloux A."/>
            <person name="Segurens B."/>
            <person name="Wincker P."/>
            <person name="D'Hont A."/>
            <person name="Scarpelli C."/>
            <person name="Weissenbach J."/>
            <person name="Salanoubat M."/>
            <person name="Quetier F."/>
            <person name="Yu Y."/>
            <person name="Kim H.R."/>
            <person name="Rambo T."/>
            <person name="Currie J."/>
            <person name="Collura K."/>
            <person name="Luo M."/>
            <person name="Yang T."/>
            <person name="Ammiraju J.S.S."/>
            <person name="Engler F."/>
            <person name="Soderlund C."/>
            <person name="Wing R.A."/>
            <person name="Palmer L.E."/>
            <person name="de la Bastide M."/>
            <person name="Spiegel L."/>
            <person name="Nascimento L."/>
            <person name="Zutavern T."/>
            <person name="O'Shaughnessy A."/>
            <person name="Dike S."/>
            <person name="Dedhia N."/>
            <person name="Preston R."/>
            <person name="Balija V."/>
            <person name="McCombie W.R."/>
            <person name="Chow T."/>
            <person name="Chen H."/>
            <person name="Chung M."/>
            <person name="Chen C."/>
            <person name="Shaw J."/>
            <person name="Wu H."/>
            <person name="Hsiao K."/>
            <person name="Chao Y."/>
            <person name="Chu M."/>
            <person name="Cheng C."/>
            <person name="Hour A."/>
            <person name="Lee P."/>
            <person name="Lin S."/>
            <person name="Lin Y."/>
            <person name="Liou J."/>
            <person name="Liu S."/>
            <person name="Hsing Y."/>
            <person name="Raghuvanshi S."/>
            <person name="Mohanty A."/>
            <person name="Bharti A.K."/>
            <person name="Gaur A."/>
            <person name="Gupta V."/>
            <person name="Kumar D."/>
            <person name="Ravi V."/>
            <person name="Vij S."/>
            <person name="Kapur A."/>
            <person name="Khurana P."/>
            <person name="Khurana P."/>
            <person name="Khurana J.P."/>
            <person name="Tyagi A.K."/>
            <person name="Gaikwad K."/>
            <person name="Singh A."/>
            <person name="Dalal V."/>
            <person name="Srivastava S."/>
            <person name="Dixit A."/>
            <person name="Pal A.K."/>
            <person name="Ghazi I.A."/>
            <person name="Yadav M."/>
            <person name="Pandit A."/>
            <person name="Bhargava A."/>
            <person name="Sureshbabu K."/>
            <person name="Batra K."/>
            <person name="Sharma T.R."/>
            <person name="Mohapatra T."/>
            <person name="Singh N.K."/>
            <person name="Messing J."/>
            <person name="Nelson A.B."/>
            <person name="Fuks G."/>
            <person name="Kavchok S."/>
            <person name="Keizer G."/>
            <person name="Linton E."/>
            <person name="Llaca V."/>
            <person name="Song R."/>
            <person name="Tanyolac B."/>
            <person name="Young S."/>
            <person name="Ho-Il K."/>
            <person name="Hahn J.H."/>
            <person name="Sangsakoo G."/>
            <person name="Vanavichit A."/>
            <person name="de Mattos Luiz.A.T."/>
            <person name="Zimmer P.D."/>
            <person name="Malone G."/>
            <person name="Dellagostin O."/>
            <person name="de Oliveira A.C."/>
            <person name="Bevan M."/>
            <person name="Bancroft I."/>
            <person name="Minx P."/>
            <person name="Cordum H."/>
            <person name="Wilson R."/>
            <person name="Cheng Z."/>
            <person name="Jin W."/>
            <person name="Jiang J."/>
            <person name="Leong S.A."/>
            <person name="Iwama H."/>
            <person name="Gojobori T."/>
            <person name="Itoh T."/>
            <person name="Niimura Y."/>
            <person name="Fujii Y."/>
            <person name="Habara T."/>
            <person name="Sakai H."/>
            <person name="Sato Y."/>
            <person name="Wilson G."/>
            <person name="Kumar K."/>
            <person name="McCouch S."/>
            <person name="Juretic N."/>
            <person name="Hoen D."/>
            <person name="Wright S."/>
            <person name="Bruskiewich R."/>
            <person name="Bureau T."/>
            <person name="Miyao A."/>
            <person name="Hirochika H."/>
            <person name="Nishikawa T."/>
            <person name="Kadowaki K."/>
            <person name="Sugiura M."/>
            <person name="Burr B."/>
            <person name="Sasaki T."/>
        </authorList>
    </citation>
    <scope>NUCLEOTIDE SEQUENCE [LARGE SCALE GENOMIC DNA]</scope>
    <source>
        <strain evidence="2">cv. Nipponbare</strain>
    </source>
</reference>
<reference evidence="1 2" key="3">
    <citation type="journal article" date="2013" name="Rice">
        <title>Improvement of the Oryza sativa Nipponbare reference genome using next generation sequence and optical map data.</title>
        <authorList>
            <person name="Kawahara Y."/>
            <person name="de la Bastide M."/>
            <person name="Hamilton J.P."/>
            <person name="Kanamori H."/>
            <person name="McCombie W.R."/>
            <person name="Ouyang S."/>
            <person name="Schwartz D.C."/>
            <person name="Tanaka T."/>
            <person name="Wu J."/>
            <person name="Zhou S."/>
            <person name="Childs K.L."/>
            <person name="Davidson R.M."/>
            <person name="Lin H."/>
            <person name="Quesada-Ocampo L."/>
            <person name="Vaillancourt B."/>
            <person name="Sakai H."/>
            <person name="Lee S.S."/>
            <person name="Kim J."/>
            <person name="Numa H."/>
            <person name="Itoh T."/>
            <person name="Buell C.R."/>
            <person name="Matsumoto T."/>
        </authorList>
    </citation>
    <scope>NUCLEOTIDE SEQUENCE [LARGE SCALE GENOMIC DNA]</scope>
    <source>
        <strain evidence="2">cv. Nipponbare</strain>
    </source>
</reference>
<organism evidence="1 2">
    <name type="scientific">Oryza sativa subsp. japonica</name>
    <name type="common">Rice</name>
    <dbReference type="NCBI Taxonomy" id="39947"/>
    <lineage>
        <taxon>Eukaryota</taxon>
        <taxon>Viridiplantae</taxon>
        <taxon>Streptophyta</taxon>
        <taxon>Embryophyta</taxon>
        <taxon>Tracheophyta</taxon>
        <taxon>Spermatophyta</taxon>
        <taxon>Magnoliopsida</taxon>
        <taxon>Liliopsida</taxon>
        <taxon>Poales</taxon>
        <taxon>Poaceae</taxon>
        <taxon>BOP clade</taxon>
        <taxon>Oryzoideae</taxon>
        <taxon>Oryzeae</taxon>
        <taxon>Oryzinae</taxon>
        <taxon>Oryza</taxon>
        <taxon>Oryza sativa</taxon>
    </lineage>
</organism>
<evidence type="ECO:0000313" key="2">
    <source>
        <dbReference type="Proteomes" id="UP000059680"/>
    </source>
</evidence>
<dbReference type="PaxDb" id="39947-A0A0P0XDP4"/>
<keyword evidence="2" id="KW-1185">Reference proteome</keyword>
<name>A0A0P0XDP4_ORYSJ</name>
<proteinExistence type="predicted"/>
<dbReference type="InParanoid" id="A0A0P0XDP4"/>
<gene>
    <name evidence="1" type="ordered locus">Os08g0271150</name>
    <name evidence="1" type="ORF">OSNPB_080271150</name>
</gene>
<dbReference type="EMBL" id="AP014964">
    <property type="protein sequence ID" value="BAT04653.1"/>
    <property type="molecule type" value="Genomic_DNA"/>
</dbReference>
<reference evidence="1 2" key="2">
    <citation type="journal article" date="2013" name="Plant Cell Physiol.">
        <title>Rice Annotation Project Database (RAP-DB): an integrative and interactive database for rice genomics.</title>
        <authorList>
            <person name="Sakai H."/>
            <person name="Lee S.S."/>
            <person name="Tanaka T."/>
            <person name="Numa H."/>
            <person name="Kim J."/>
            <person name="Kawahara Y."/>
            <person name="Wakimoto H."/>
            <person name="Yang C.C."/>
            <person name="Iwamoto M."/>
            <person name="Abe T."/>
            <person name="Yamada Y."/>
            <person name="Muto A."/>
            <person name="Inokuchi H."/>
            <person name="Ikemura T."/>
            <person name="Matsumoto T."/>
            <person name="Sasaki T."/>
            <person name="Itoh T."/>
        </authorList>
    </citation>
    <scope>NUCLEOTIDE SEQUENCE [LARGE SCALE GENOMIC DNA]</scope>
    <source>
        <strain evidence="2">cv. Nipponbare</strain>
    </source>
</reference>
<accession>A0A0P0XDP4</accession>